<keyword evidence="6" id="KW-1185">Reference proteome</keyword>
<dbReference type="SUPFAM" id="SSF46689">
    <property type="entry name" value="Homeodomain-like"/>
    <property type="match status" value="1"/>
</dbReference>
<dbReference type="PANTHER" id="PTHR43280">
    <property type="entry name" value="ARAC-FAMILY TRANSCRIPTIONAL REGULATOR"/>
    <property type="match status" value="1"/>
</dbReference>
<keyword evidence="3" id="KW-0804">Transcription</keyword>
<dbReference type="InterPro" id="IPR018062">
    <property type="entry name" value="HTH_AraC-typ_CS"/>
</dbReference>
<protein>
    <submittedName>
        <fullName evidence="5">Helix-turn-helix protein</fullName>
    </submittedName>
</protein>
<dbReference type="PROSITE" id="PS01124">
    <property type="entry name" value="HTH_ARAC_FAMILY_2"/>
    <property type="match status" value="1"/>
</dbReference>
<sequence length="190" mass="21222">MNSSTLYIKNMVCPRCIKVVSTTLTALGIPVQAATLGKVTIDRTLTQQELQTVSEQLTAEGFELLDDKKMQVVEAIKNLVVETVHYGELDELKENFSTLLSQKLHKDYNTLSKLFSEQEGTTIEQYIIHQKIERVKELLLYGDLTLSEIAIKLGYSSVAHLSAQFKKVTGMTPSQFKQAGSAERKPLDAI</sequence>
<feature type="domain" description="HTH araC/xylS-type" evidence="4">
    <location>
        <begin position="100"/>
        <end position="179"/>
    </location>
</feature>
<name>A0A327Q6I8_9BACT</name>
<evidence type="ECO:0000313" key="6">
    <source>
        <dbReference type="Proteomes" id="UP000249547"/>
    </source>
</evidence>
<evidence type="ECO:0000256" key="1">
    <source>
        <dbReference type="ARBA" id="ARBA00023015"/>
    </source>
</evidence>
<dbReference type="GO" id="GO:0003700">
    <property type="term" value="F:DNA-binding transcription factor activity"/>
    <property type="evidence" value="ECO:0007669"/>
    <property type="project" value="InterPro"/>
</dbReference>
<dbReference type="Gene3D" id="1.10.10.60">
    <property type="entry name" value="Homeodomain-like"/>
    <property type="match status" value="1"/>
</dbReference>
<dbReference type="PANTHER" id="PTHR43280:SF28">
    <property type="entry name" value="HTH-TYPE TRANSCRIPTIONAL ACTIVATOR RHAS"/>
    <property type="match status" value="1"/>
</dbReference>
<dbReference type="GO" id="GO:0043565">
    <property type="term" value="F:sequence-specific DNA binding"/>
    <property type="evidence" value="ECO:0007669"/>
    <property type="project" value="InterPro"/>
</dbReference>
<proteinExistence type="predicted"/>
<dbReference type="PROSITE" id="PS00041">
    <property type="entry name" value="HTH_ARAC_FAMILY_1"/>
    <property type="match status" value="1"/>
</dbReference>
<dbReference type="InterPro" id="IPR020449">
    <property type="entry name" value="Tscrpt_reg_AraC-type_HTH"/>
</dbReference>
<dbReference type="Proteomes" id="UP000249547">
    <property type="component" value="Unassembled WGS sequence"/>
</dbReference>
<dbReference type="InterPro" id="IPR018060">
    <property type="entry name" value="HTH_AraC"/>
</dbReference>
<accession>A0A327Q6I8</accession>
<evidence type="ECO:0000256" key="2">
    <source>
        <dbReference type="ARBA" id="ARBA00023125"/>
    </source>
</evidence>
<gene>
    <name evidence="5" type="ORF">LX64_04551</name>
</gene>
<keyword evidence="2" id="KW-0238">DNA-binding</keyword>
<evidence type="ECO:0000313" key="5">
    <source>
        <dbReference type="EMBL" id="RAI99417.1"/>
    </source>
</evidence>
<dbReference type="Pfam" id="PF12833">
    <property type="entry name" value="HTH_18"/>
    <property type="match status" value="1"/>
</dbReference>
<reference evidence="5 6" key="1">
    <citation type="submission" date="2018-06" db="EMBL/GenBank/DDBJ databases">
        <title>Genomic Encyclopedia of Archaeal and Bacterial Type Strains, Phase II (KMG-II): from individual species to whole genera.</title>
        <authorList>
            <person name="Goeker M."/>
        </authorList>
    </citation>
    <scope>NUCLEOTIDE SEQUENCE [LARGE SCALE GENOMIC DNA]</scope>
    <source>
        <strain evidence="5 6">DSM 23857</strain>
    </source>
</reference>
<keyword evidence="1" id="KW-0805">Transcription regulation</keyword>
<comment type="caution">
    <text evidence="5">The sequence shown here is derived from an EMBL/GenBank/DDBJ whole genome shotgun (WGS) entry which is preliminary data.</text>
</comment>
<dbReference type="InterPro" id="IPR009057">
    <property type="entry name" value="Homeodomain-like_sf"/>
</dbReference>
<dbReference type="PRINTS" id="PR00032">
    <property type="entry name" value="HTHARAC"/>
</dbReference>
<evidence type="ECO:0000259" key="4">
    <source>
        <dbReference type="PROSITE" id="PS01124"/>
    </source>
</evidence>
<evidence type="ECO:0000256" key="3">
    <source>
        <dbReference type="ARBA" id="ARBA00023163"/>
    </source>
</evidence>
<dbReference type="PROSITE" id="PS51354">
    <property type="entry name" value="GLUTAREDOXIN_2"/>
    <property type="match status" value="1"/>
</dbReference>
<dbReference type="AlphaFoldDB" id="A0A327Q6I8"/>
<organism evidence="5 6">
    <name type="scientific">Chitinophaga skermanii</name>
    <dbReference type="NCBI Taxonomy" id="331697"/>
    <lineage>
        <taxon>Bacteria</taxon>
        <taxon>Pseudomonadati</taxon>
        <taxon>Bacteroidota</taxon>
        <taxon>Chitinophagia</taxon>
        <taxon>Chitinophagales</taxon>
        <taxon>Chitinophagaceae</taxon>
        <taxon>Chitinophaga</taxon>
    </lineage>
</organism>
<dbReference type="SMART" id="SM00342">
    <property type="entry name" value="HTH_ARAC"/>
    <property type="match status" value="1"/>
</dbReference>
<dbReference type="EMBL" id="QLLL01000010">
    <property type="protein sequence ID" value="RAI99417.1"/>
    <property type="molecule type" value="Genomic_DNA"/>
</dbReference>